<organism evidence="1">
    <name type="scientific">marine metagenome</name>
    <dbReference type="NCBI Taxonomy" id="408172"/>
    <lineage>
        <taxon>unclassified sequences</taxon>
        <taxon>metagenomes</taxon>
        <taxon>ecological metagenomes</taxon>
    </lineage>
</organism>
<dbReference type="EMBL" id="UINC01058857">
    <property type="protein sequence ID" value="SVB81600.1"/>
    <property type="molecule type" value="Genomic_DNA"/>
</dbReference>
<gene>
    <name evidence="1" type="ORF">METZ01_LOCUS234454</name>
</gene>
<dbReference type="AlphaFoldDB" id="A0A382H2V8"/>
<proteinExistence type="predicted"/>
<protein>
    <submittedName>
        <fullName evidence="1">Uncharacterized protein</fullName>
    </submittedName>
</protein>
<sequence>MSLRHLIIILLFGCCLGLTNSIPVPDSDPVYLWLRQAFLHHHDLTMYQQFYPINNQTLQNYFTQSGSVLSVASPHGDRNVVFRFLPHVKLWQNKPQSTLRVWAASYWQQLALVVEPVVVSNPYGPAILGTNDTRIFSSSGISGRLATSLVRYHTENVSWQLGRSPIWWGHPWGSSLIQSGTTPTYDHFDMRLNFNDFQLEILAGQLGSEKTAAGDRIRRNIAGHRLSWFPDHGRWILGVGEQVLYTGINRSLEWWYLNPAVPYFFTAFEEDEEQLGDGRDNDNSILFAFGRYVI</sequence>
<feature type="non-terminal residue" evidence="1">
    <location>
        <position position="294"/>
    </location>
</feature>
<accession>A0A382H2V8</accession>
<evidence type="ECO:0000313" key="1">
    <source>
        <dbReference type="EMBL" id="SVB81600.1"/>
    </source>
</evidence>
<dbReference type="InterPro" id="IPR038636">
    <property type="entry name" value="Wzi_sf"/>
</dbReference>
<name>A0A382H2V8_9ZZZZ</name>
<dbReference type="Gene3D" id="2.40.160.130">
    <property type="entry name" value="Capsule assembly protein Wzi"/>
    <property type="match status" value="1"/>
</dbReference>
<reference evidence="1" key="1">
    <citation type="submission" date="2018-05" db="EMBL/GenBank/DDBJ databases">
        <authorList>
            <person name="Lanie J.A."/>
            <person name="Ng W.-L."/>
            <person name="Kazmierczak K.M."/>
            <person name="Andrzejewski T.M."/>
            <person name="Davidsen T.M."/>
            <person name="Wayne K.J."/>
            <person name="Tettelin H."/>
            <person name="Glass J.I."/>
            <person name="Rusch D."/>
            <person name="Podicherti R."/>
            <person name="Tsui H.-C.T."/>
            <person name="Winkler M.E."/>
        </authorList>
    </citation>
    <scope>NUCLEOTIDE SEQUENCE</scope>
</reference>